<dbReference type="OrthoDB" id="9815586at2"/>
<accession>A0A4R4NJ81</accession>
<dbReference type="Proteomes" id="UP000295157">
    <property type="component" value="Unassembled WGS sequence"/>
</dbReference>
<feature type="region of interest" description="Disordered" evidence="1">
    <location>
        <begin position="75"/>
        <end position="95"/>
    </location>
</feature>
<gene>
    <name evidence="3" type="ORF">E1267_08380</name>
</gene>
<comment type="caution">
    <text evidence="3">The sequence shown here is derived from an EMBL/GenBank/DDBJ whole genome shotgun (WGS) entry which is preliminary data.</text>
</comment>
<evidence type="ECO:0000313" key="4">
    <source>
        <dbReference type="Proteomes" id="UP000295157"/>
    </source>
</evidence>
<feature type="transmembrane region" description="Helical" evidence="2">
    <location>
        <begin position="47"/>
        <end position="65"/>
    </location>
</feature>
<keyword evidence="4" id="KW-1185">Reference proteome</keyword>
<evidence type="ECO:0000256" key="2">
    <source>
        <dbReference type="SAM" id="Phobius"/>
    </source>
</evidence>
<keyword evidence="2" id="KW-1133">Transmembrane helix</keyword>
<evidence type="ECO:0000313" key="3">
    <source>
        <dbReference type="EMBL" id="TDC09149.1"/>
    </source>
</evidence>
<reference evidence="3 4" key="1">
    <citation type="submission" date="2019-02" db="EMBL/GenBank/DDBJ databases">
        <title>Draft genome sequences of novel Actinobacteria.</title>
        <authorList>
            <person name="Sahin N."/>
            <person name="Ay H."/>
            <person name="Saygin H."/>
        </authorList>
    </citation>
    <scope>NUCLEOTIDE SEQUENCE [LARGE SCALE GENOMIC DNA]</scope>
    <source>
        <strain evidence="3 4">KC201</strain>
    </source>
</reference>
<protein>
    <submittedName>
        <fullName evidence="3">Uncharacterized protein</fullName>
    </submittedName>
</protein>
<organism evidence="3 4">
    <name type="scientific">Nonomuraea longispora</name>
    <dbReference type="NCBI Taxonomy" id="1848320"/>
    <lineage>
        <taxon>Bacteria</taxon>
        <taxon>Bacillati</taxon>
        <taxon>Actinomycetota</taxon>
        <taxon>Actinomycetes</taxon>
        <taxon>Streptosporangiales</taxon>
        <taxon>Streptosporangiaceae</taxon>
        <taxon>Nonomuraea</taxon>
    </lineage>
</organism>
<proteinExistence type="predicted"/>
<dbReference type="AlphaFoldDB" id="A0A4R4NJ81"/>
<keyword evidence="2" id="KW-0472">Membrane</keyword>
<evidence type="ECO:0000256" key="1">
    <source>
        <dbReference type="SAM" id="MobiDB-lite"/>
    </source>
</evidence>
<sequence>MIKKLHHMGIKSGHMYTAGVASIAMSFATWLMSKKMEAAGIDRADRWGIFIGEWAPSFFALGVALRIEETHRELEGPESEMYDQADTRARAHAGV</sequence>
<name>A0A4R4NJ81_9ACTN</name>
<feature type="transmembrane region" description="Helical" evidence="2">
    <location>
        <begin position="12"/>
        <end position="32"/>
    </location>
</feature>
<keyword evidence="2" id="KW-0812">Transmembrane</keyword>
<dbReference type="EMBL" id="SMJZ01000020">
    <property type="protein sequence ID" value="TDC09149.1"/>
    <property type="molecule type" value="Genomic_DNA"/>
</dbReference>